<protein>
    <submittedName>
        <fullName evidence="1">Tryptophan 7-halogenase</fullName>
    </submittedName>
</protein>
<dbReference type="PANTHER" id="PTHR43747">
    <property type="entry name" value="FAD-BINDING PROTEIN"/>
    <property type="match status" value="1"/>
</dbReference>
<proteinExistence type="predicted"/>
<keyword evidence="2" id="KW-1185">Reference proteome</keyword>
<dbReference type="Gene3D" id="3.50.50.60">
    <property type="entry name" value="FAD/NAD(P)-binding domain"/>
    <property type="match status" value="1"/>
</dbReference>
<dbReference type="PIRSF" id="PIRSF011396">
    <property type="entry name" value="Trp_halogenase"/>
    <property type="match status" value="1"/>
</dbReference>
<sequence length="506" mass="56196">MLNLTNARRIGIVGGDLVGWLAAIELRRVFEPDVDVTVIETPELFSFGLGEGGSRNLVDTLCRNELDLDIFVGEAGATYKLGVLYDNWRGGGISDRYYRLFCGPGIPEIEWRVDGFFPLLSARIAMGEDLHTCVPGFDAIARHASQKDIERLLATGQSGLCRSYHFDAEAFERYLKRVGLSRGIIAHASAVCGMRLDERGCVRSLHLDGEQLEVDFVIDASGFARLGLGSVFGTRWRSFANTLPTDRAITFDLEPSEMCPDPVTRLTAMKAGWMWEVPLNRKITAGYVFSSRYADHAIAVAEVEHRLGHRVQPKHLLSLDQGYFETAWVNNLVALGTASGFVEPLDAALATHTFEQLRNIGRVLTNGGGVVPAHTIEAYNSANARSWTGVRDFLRLHYDCKRNDAPFWRDIAAAELPGGYAELRACFHKRTPRWIDIQPYVGSGWQALFHQLDWISVAASLGVVPAKAARAELRRLSAESRREVQAYLDLLNGTMSRHLPPSGWVH</sequence>
<evidence type="ECO:0000313" key="2">
    <source>
        <dbReference type="Proteomes" id="UP001229355"/>
    </source>
</evidence>
<reference evidence="1 2" key="1">
    <citation type="submission" date="2023-03" db="EMBL/GenBank/DDBJ databases">
        <authorList>
            <person name="Kaur S."/>
            <person name="Espinosa-Saiz D."/>
            <person name="Velazquez E."/>
            <person name="Menendez E."/>
            <person name="diCenzo G.C."/>
        </authorList>
    </citation>
    <scope>NUCLEOTIDE SEQUENCE [LARGE SCALE GENOMIC DNA]</scope>
    <source>
        <strain evidence="1 2">LMG 24692</strain>
        <plasmid evidence="1 2">unnamed</plasmid>
    </source>
</reference>
<gene>
    <name evidence="1" type="ORF">PZN02_006253</name>
</gene>
<geneLocation type="plasmid" evidence="1 2">
    <name>unnamed</name>
</geneLocation>
<keyword evidence="1" id="KW-0614">Plasmid</keyword>
<accession>A0ABY8DMN4</accession>
<evidence type="ECO:0000313" key="1">
    <source>
        <dbReference type="EMBL" id="WEX91463.1"/>
    </source>
</evidence>
<dbReference type="InterPro" id="IPR033856">
    <property type="entry name" value="Trp_halogen"/>
</dbReference>
<dbReference type="Proteomes" id="UP001229355">
    <property type="component" value="Plasmid unnamed"/>
</dbReference>
<dbReference type="InterPro" id="IPR036188">
    <property type="entry name" value="FAD/NAD-bd_sf"/>
</dbReference>
<name>A0ABY8DMN4_9HYPH</name>
<dbReference type="EMBL" id="CP120375">
    <property type="protein sequence ID" value="WEX91463.1"/>
    <property type="molecule type" value="Genomic_DNA"/>
</dbReference>
<dbReference type="SUPFAM" id="SSF51905">
    <property type="entry name" value="FAD/NAD(P)-binding domain"/>
    <property type="match status" value="1"/>
</dbReference>
<organism evidence="1 2">
    <name type="scientific">Sinorhizobium garamanticum</name>
    <dbReference type="NCBI Taxonomy" id="680247"/>
    <lineage>
        <taxon>Bacteria</taxon>
        <taxon>Pseudomonadati</taxon>
        <taxon>Pseudomonadota</taxon>
        <taxon>Alphaproteobacteria</taxon>
        <taxon>Hyphomicrobiales</taxon>
        <taxon>Rhizobiaceae</taxon>
        <taxon>Sinorhizobium/Ensifer group</taxon>
        <taxon>Sinorhizobium</taxon>
    </lineage>
</organism>
<dbReference type="PANTHER" id="PTHR43747:SF4">
    <property type="entry name" value="FLAVIN-DEPENDENT TRYPTOPHAN HALOGENASE"/>
    <property type="match status" value="1"/>
</dbReference>
<dbReference type="InterPro" id="IPR006905">
    <property type="entry name" value="Flavin_halogenase"/>
</dbReference>
<dbReference type="InterPro" id="IPR050816">
    <property type="entry name" value="Flavin-dep_Halogenase_NPB"/>
</dbReference>
<dbReference type="RefSeq" id="WP_280663426.1">
    <property type="nucleotide sequence ID" value="NZ_CP120375.1"/>
</dbReference>
<dbReference type="Pfam" id="PF04820">
    <property type="entry name" value="Trp_halogenase"/>
    <property type="match status" value="1"/>
</dbReference>